<comment type="cofactor">
    <cofactor evidence="1">
        <name>Zn(2+)</name>
        <dbReference type="ChEBI" id="CHEBI:29105"/>
    </cofactor>
</comment>
<name>A0A819QC58_9BILA</name>
<dbReference type="Pfam" id="PF01979">
    <property type="entry name" value="Amidohydro_1"/>
    <property type="match status" value="1"/>
</dbReference>
<sequence length="457" mass="51127">MARMILKTIYVFILLIISCSSNSHYKRHRRRVTSDSRQQPPSPFDKSYQMIVLTGGKVYGLTNTTTLIISEHVCKPQQMDVIIAGERILAFMEPSKTESFINSMKNQNLQILPISIQNQIVMPGLIDPHIHAIGGGGEQGPYSRTAESRLSELINGGLTTVIGILGTDGLTRSLSSLLQKMKSLEHDGISTWMWVGSYRIPIVTLTGSFQQDLIFIDKVLGAGELALSDHRSSWPSKSDLIQLLSDARVAGMISGKAGIIHFHLGSSPTKLDILWQILNETTIPIRHIYPTHMSSRGDPLIEETKKWIKANGTCDFTADVSYYNRTTTVNLLNKFRNEKLPLKQITISSDAYGSIPIFDASGHLKSYDMARPDSSLKTIQNLVLKYTWPLEEAIQFSTSNPAKYLNLNRKGFLAEGYDADIIILNQTDLQLLYVFGKGQILKTPTWTKHDMFEPIIN</sequence>
<feature type="signal peptide" evidence="5">
    <location>
        <begin position="1"/>
        <end position="21"/>
    </location>
</feature>
<dbReference type="GO" id="GO:0008798">
    <property type="term" value="F:beta-aspartyl-peptidase activity"/>
    <property type="evidence" value="ECO:0007669"/>
    <property type="project" value="InterPro"/>
</dbReference>
<dbReference type="InterPro" id="IPR011059">
    <property type="entry name" value="Metal-dep_hydrolase_composite"/>
</dbReference>
<keyword evidence="5" id="KW-0732">Signal</keyword>
<feature type="chain" id="PRO_5035619338" description="dihydropyrimidinase" evidence="5">
    <location>
        <begin position="22"/>
        <end position="457"/>
    </location>
</feature>
<reference evidence="10" key="1">
    <citation type="submission" date="2021-02" db="EMBL/GenBank/DDBJ databases">
        <authorList>
            <person name="Nowell W R."/>
        </authorList>
    </citation>
    <scope>NUCLEOTIDE SEQUENCE</scope>
</reference>
<proteinExistence type="inferred from homology"/>
<dbReference type="Proteomes" id="UP000663845">
    <property type="component" value="Unassembled WGS sequence"/>
</dbReference>
<dbReference type="EMBL" id="CAJOAZ010001581">
    <property type="protein sequence ID" value="CAF3832207.1"/>
    <property type="molecule type" value="Genomic_DNA"/>
</dbReference>
<evidence type="ECO:0000256" key="1">
    <source>
        <dbReference type="ARBA" id="ARBA00001947"/>
    </source>
</evidence>
<evidence type="ECO:0000256" key="5">
    <source>
        <dbReference type="SAM" id="SignalP"/>
    </source>
</evidence>
<dbReference type="PANTHER" id="PTHR11647">
    <property type="entry name" value="HYDRANTOINASE/DIHYDROPYRIMIDINASE FAMILY MEMBER"/>
    <property type="match status" value="1"/>
</dbReference>
<evidence type="ECO:0000259" key="6">
    <source>
        <dbReference type="Pfam" id="PF01979"/>
    </source>
</evidence>
<dbReference type="AlphaFoldDB" id="A0A819QC58"/>
<protein>
    <recommendedName>
        <fullName evidence="4">dihydropyrimidinase</fullName>
        <ecNumber evidence="4">3.5.2.2</ecNumber>
    </recommendedName>
</protein>
<dbReference type="Proteomes" id="UP000663860">
    <property type="component" value="Unassembled WGS sequence"/>
</dbReference>
<evidence type="ECO:0000313" key="8">
    <source>
        <dbReference type="EMBL" id="CAF1137370.1"/>
    </source>
</evidence>
<dbReference type="Proteomes" id="UP000663844">
    <property type="component" value="Unassembled WGS sequence"/>
</dbReference>
<dbReference type="InterPro" id="IPR006680">
    <property type="entry name" value="Amidohydro-rel"/>
</dbReference>
<evidence type="ECO:0000256" key="4">
    <source>
        <dbReference type="ARBA" id="ARBA00039113"/>
    </source>
</evidence>
<dbReference type="SUPFAM" id="SSF51556">
    <property type="entry name" value="Metallo-dependent hydrolases"/>
    <property type="match status" value="1"/>
</dbReference>
<dbReference type="PROSITE" id="PS51257">
    <property type="entry name" value="PROKAR_LIPOPROTEIN"/>
    <property type="match status" value="1"/>
</dbReference>
<feature type="domain" description="Amidohydrolase-related" evidence="6">
    <location>
        <begin position="285"/>
        <end position="426"/>
    </location>
</feature>
<dbReference type="GO" id="GO:0004157">
    <property type="term" value="F:dihydropyrimidinase activity"/>
    <property type="evidence" value="ECO:0007669"/>
    <property type="project" value="UniProtKB-EC"/>
</dbReference>
<gene>
    <name evidence="7" type="ORF">IZO911_LOCUS16234</name>
    <name evidence="8" type="ORF">JYZ213_LOCUS23359</name>
    <name evidence="10" type="ORF">KXQ929_LOCUS30045</name>
    <name evidence="9" type="ORF">OXD698_LOCUS20131</name>
</gene>
<dbReference type="EMBL" id="CAJNOG010000275">
    <property type="protein sequence ID" value="CAF1137370.1"/>
    <property type="molecule type" value="Genomic_DNA"/>
</dbReference>
<dbReference type="EMBL" id="CAJNOE010000145">
    <property type="protein sequence ID" value="CAF0974668.1"/>
    <property type="molecule type" value="Genomic_DNA"/>
</dbReference>
<evidence type="ECO:0000313" key="11">
    <source>
        <dbReference type="Proteomes" id="UP000663868"/>
    </source>
</evidence>
<comment type="catalytic activity">
    <reaction evidence="3">
        <text>5,6-dihydrouracil + H2O = 3-(carbamoylamino)propanoate + H(+)</text>
        <dbReference type="Rhea" id="RHEA:16121"/>
        <dbReference type="ChEBI" id="CHEBI:11892"/>
        <dbReference type="ChEBI" id="CHEBI:15377"/>
        <dbReference type="ChEBI" id="CHEBI:15378"/>
        <dbReference type="ChEBI" id="CHEBI:15901"/>
        <dbReference type="EC" id="3.5.2.2"/>
    </reaction>
</comment>
<comment type="similarity">
    <text evidence="2">Belongs to the metallo-dependent hydrolases superfamily. Hydantoinase/dihydropyrimidinase family.</text>
</comment>
<dbReference type="SUPFAM" id="SSF51338">
    <property type="entry name" value="Composite domain of metallo-dependent hydrolases"/>
    <property type="match status" value="1"/>
</dbReference>
<dbReference type="Gene3D" id="2.30.40.10">
    <property type="entry name" value="Urease, subunit C, domain 1"/>
    <property type="match status" value="1"/>
</dbReference>
<dbReference type="InterPro" id="IPR010229">
    <property type="entry name" value="Pept_M38_dipep"/>
</dbReference>
<dbReference type="Proteomes" id="UP000663868">
    <property type="component" value="Unassembled WGS sequence"/>
</dbReference>
<dbReference type="InterPro" id="IPR050378">
    <property type="entry name" value="Metallo-dep_Hydrolases_sf"/>
</dbReference>
<evidence type="ECO:0000313" key="10">
    <source>
        <dbReference type="EMBL" id="CAF4027041.1"/>
    </source>
</evidence>
<accession>A0A819QC58</accession>
<dbReference type="EMBL" id="CAJOBB010003205">
    <property type="protein sequence ID" value="CAF4027041.1"/>
    <property type="molecule type" value="Genomic_DNA"/>
</dbReference>
<evidence type="ECO:0000313" key="7">
    <source>
        <dbReference type="EMBL" id="CAF0974668.1"/>
    </source>
</evidence>
<dbReference type="PANTHER" id="PTHR11647:SF1">
    <property type="entry name" value="COLLAPSIN RESPONSE MEDIATOR PROTEIN"/>
    <property type="match status" value="1"/>
</dbReference>
<dbReference type="InterPro" id="IPR032466">
    <property type="entry name" value="Metal_Hydrolase"/>
</dbReference>
<evidence type="ECO:0000256" key="2">
    <source>
        <dbReference type="ARBA" id="ARBA00008829"/>
    </source>
</evidence>
<dbReference type="EC" id="3.5.2.2" evidence="4"/>
<dbReference type="NCBIfam" id="TIGR01975">
    <property type="entry name" value="isoAsp_dipep"/>
    <property type="match status" value="1"/>
</dbReference>
<organism evidence="10 11">
    <name type="scientific">Adineta steineri</name>
    <dbReference type="NCBI Taxonomy" id="433720"/>
    <lineage>
        <taxon>Eukaryota</taxon>
        <taxon>Metazoa</taxon>
        <taxon>Spiralia</taxon>
        <taxon>Gnathifera</taxon>
        <taxon>Rotifera</taxon>
        <taxon>Eurotatoria</taxon>
        <taxon>Bdelloidea</taxon>
        <taxon>Adinetida</taxon>
        <taxon>Adinetidae</taxon>
        <taxon>Adineta</taxon>
    </lineage>
</organism>
<evidence type="ECO:0000256" key="3">
    <source>
        <dbReference type="ARBA" id="ARBA00036696"/>
    </source>
</evidence>
<evidence type="ECO:0000313" key="9">
    <source>
        <dbReference type="EMBL" id="CAF3832207.1"/>
    </source>
</evidence>
<dbReference type="Gene3D" id="3.20.20.140">
    <property type="entry name" value="Metal-dependent hydrolases"/>
    <property type="match status" value="1"/>
</dbReference>
<comment type="caution">
    <text evidence="10">The sequence shown here is derived from an EMBL/GenBank/DDBJ whole genome shotgun (WGS) entry which is preliminary data.</text>
</comment>